<dbReference type="AlphaFoldDB" id="A0A2T4ZEB2"/>
<evidence type="ECO:0000313" key="3">
    <source>
        <dbReference type="EMBL" id="PTM60229.1"/>
    </source>
</evidence>
<dbReference type="Proteomes" id="UP000241808">
    <property type="component" value="Unassembled WGS sequence"/>
</dbReference>
<dbReference type="SUPFAM" id="SSF53807">
    <property type="entry name" value="Helical backbone' metal receptor"/>
    <property type="match status" value="1"/>
</dbReference>
<dbReference type="RefSeq" id="WP_245901930.1">
    <property type="nucleotide sequence ID" value="NZ_PZZL01000003.1"/>
</dbReference>
<evidence type="ECO:0000256" key="1">
    <source>
        <dbReference type="SAM" id="SignalP"/>
    </source>
</evidence>
<accession>A0A2T4ZEB2</accession>
<feature type="chain" id="PRO_5015505745" evidence="1">
    <location>
        <begin position="33"/>
        <end position="294"/>
    </location>
</feature>
<dbReference type="PANTHER" id="PTHR30535:SF34">
    <property type="entry name" value="MOLYBDATE-BINDING PROTEIN MOLA"/>
    <property type="match status" value="1"/>
</dbReference>
<proteinExistence type="predicted"/>
<dbReference type="PROSITE" id="PS50983">
    <property type="entry name" value="FE_B12_PBP"/>
    <property type="match status" value="1"/>
</dbReference>
<organism evidence="3 4">
    <name type="scientific">Phreatobacter oligotrophus</name>
    <dbReference type="NCBI Taxonomy" id="1122261"/>
    <lineage>
        <taxon>Bacteria</taxon>
        <taxon>Pseudomonadati</taxon>
        <taxon>Pseudomonadota</taxon>
        <taxon>Alphaproteobacteria</taxon>
        <taxon>Hyphomicrobiales</taxon>
        <taxon>Phreatobacteraceae</taxon>
        <taxon>Phreatobacter</taxon>
    </lineage>
</organism>
<sequence length="294" mass="31401">MLHGPSLPWRRRLGQSLAGIAALLAVTNTAMAEPSARIASINMCTDQLLVDLARPDQIVGLSPFAHDGWRSWAAARARAYPALSGTAEEIIVLKPDLVLAGRFTRQATRAFIRERGIAMEEFDVVRTVADARRQILRVAAIVGAEAAGEARAAALDTAMERLRAAAKGQPLRILPLARRGWVAGQDSVITDLLRTAGLVNVAGEAGLRGGGFLSVEEIVMLRPDAILISRDADRAEDQGQAMLVHPAIADRFPAERRIVLPEALTVCGGPMLVEAIDRLAAQIAALTPRRASAP</sequence>
<dbReference type="Gene3D" id="3.40.50.1980">
    <property type="entry name" value="Nitrogenase molybdenum iron protein domain"/>
    <property type="match status" value="2"/>
</dbReference>
<feature type="domain" description="Fe/B12 periplasmic-binding" evidence="2">
    <location>
        <begin position="37"/>
        <end position="287"/>
    </location>
</feature>
<keyword evidence="4" id="KW-1185">Reference proteome</keyword>
<dbReference type="EMBL" id="PZZL01000003">
    <property type="protein sequence ID" value="PTM60229.1"/>
    <property type="molecule type" value="Genomic_DNA"/>
</dbReference>
<dbReference type="InterPro" id="IPR050902">
    <property type="entry name" value="ABC_Transporter_SBP"/>
</dbReference>
<comment type="caution">
    <text evidence="3">The sequence shown here is derived from an EMBL/GenBank/DDBJ whole genome shotgun (WGS) entry which is preliminary data.</text>
</comment>
<dbReference type="Pfam" id="PF01497">
    <property type="entry name" value="Peripla_BP_2"/>
    <property type="match status" value="1"/>
</dbReference>
<keyword evidence="1" id="KW-0732">Signal</keyword>
<name>A0A2T4ZEB2_9HYPH</name>
<gene>
    <name evidence="3" type="ORF">C8P69_103158</name>
</gene>
<evidence type="ECO:0000313" key="4">
    <source>
        <dbReference type="Proteomes" id="UP000241808"/>
    </source>
</evidence>
<dbReference type="PANTHER" id="PTHR30535">
    <property type="entry name" value="VITAMIN B12-BINDING PROTEIN"/>
    <property type="match status" value="1"/>
</dbReference>
<protein>
    <submittedName>
        <fullName evidence="3">Iron complex transport system substrate-binding protein</fullName>
    </submittedName>
</protein>
<feature type="signal peptide" evidence="1">
    <location>
        <begin position="1"/>
        <end position="32"/>
    </location>
</feature>
<reference evidence="3 4" key="1">
    <citation type="submission" date="2018-04" db="EMBL/GenBank/DDBJ databases">
        <title>Genomic Encyclopedia of Archaeal and Bacterial Type Strains, Phase II (KMG-II): from individual species to whole genera.</title>
        <authorList>
            <person name="Goeker M."/>
        </authorList>
    </citation>
    <scope>NUCLEOTIDE SEQUENCE [LARGE SCALE GENOMIC DNA]</scope>
    <source>
        <strain evidence="3 4">DSM 25521</strain>
    </source>
</reference>
<dbReference type="InterPro" id="IPR002491">
    <property type="entry name" value="ABC_transptr_periplasmic_BD"/>
</dbReference>
<evidence type="ECO:0000259" key="2">
    <source>
        <dbReference type="PROSITE" id="PS50983"/>
    </source>
</evidence>